<dbReference type="EMBL" id="HBIR01036395">
    <property type="protein sequence ID" value="CAE0567455.1"/>
    <property type="molecule type" value="Transcribed_RNA"/>
</dbReference>
<evidence type="ECO:0000313" key="3">
    <source>
        <dbReference type="EMBL" id="CAE0567455.1"/>
    </source>
</evidence>
<gene>
    <name evidence="3" type="ORF">EHUX00137_LOCUS28404</name>
</gene>
<organism evidence="3">
    <name type="scientific">Emiliania huxleyi</name>
    <name type="common">Coccolithophore</name>
    <name type="synonym">Pontosphaera huxleyi</name>
    <dbReference type="NCBI Taxonomy" id="2903"/>
    <lineage>
        <taxon>Eukaryota</taxon>
        <taxon>Haptista</taxon>
        <taxon>Haptophyta</taxon>
        <taxon>Prymnesiophyceae</taxon>
        <taxon>Isochrysidales</taxon>
        <taxon>Noelaerhabdaceae</taxon>
        <taxon>Emiliania</taxon>
    </lineage>
</organism>
<dbReference type="Pfam" id="PF24564">
    <property type="entry name" value="DUF7605"/>
    <property type="match status" value="1"/>
</dbReference>
<dbReference type="PANTHER" id="PTHR36681">
    <property type="entry name" value="NUCLEAR GTPASE, GERMINAL CENTER-ASSOCIATED, TANDEM DUPLICATE 3"/>
    <property type="match status" value="1"/>
</dbReference>
<feature type="domain" description="DUF7605" evidence="2">
    <location>
        <begin position="477"/>
        <end position="631"/>
    </location>
</feature>
<reference evidence="3" key="1">
    <citation type="submission" date="2021-01" db="EMBL/GenBank/DDBJ databases">
        <authorList>
            <person name="Corre E."/>
            <person name="Pelletier E."/>
            <person name="Niang G."/>
            <person name="Scheremetjew M."/>
            <person name="Finn R."/>
            <person name="Kale V."/>
            <person name="Holt S."/>
            <person name="Cochrane G."/>
            <person name="Meng A."/>
            <person name="Brown T."/>
            <person name="Cohen L."/>
        </authorList>
    </citation>
    <scope>NUCLEOTIDE SEQUENCE</scope>
    <source>
        <strain evidence="3">379</strain>
    </source>
</reference>
<dbReference type="AlphaFoldDB" id="A0A7S3SX91"/>
<name>A0A7S3SX91_EMIHU</name>
<feature type="region of interest" description="Disordered" evidence="1">
    <location>
        <begin position="713"/>
        <end position="806"/>
    </location>
</feature>
<protein>
    <recommendedName>
        <fullName evidence="2">DUF7605 domain-containing protein</fullName>
    </recommendedName>
</protein>
<accession>A0A7S3SX91</accession>
<feature type="compositionally biased region" description="Gly residues" evidence="1">
    <location>
        <begin position="721"/>
        <end position="735"/>
    </location>
</feature>
<sequence length="806" mass="86996">MRACTAALIELRHEESEKAAPEYRGEVEFLSQAEWDKELTDLLDDLTPNDGPNEGRVAVSEVSADSPTYASWCRLYALYGDTFKNSRVQTGEKGPDGRNFYRYPTLESLSAKLKAARGRTHALGTVKAVTAPDAKAFRRQLEAFMDSTSDLVNCSGRCAPDRFGRPQCFCGNYWPIVKQVRAWSRKWRVLATGAVLVDAPGVHDDNSARDAVVKRKIKEADAVWIVSNIVRAVNDKTAKDLLGEHFRRQLLMDGQFGALAFVATQSDVLERSEACRSLKLPRDTTLRACAEARNEYTAGRLRKDFHAGLRELAEQAGEADAAALTARFELPVFAVSSVDYQKLAGLRPGDGPPRVWRSQEESGIPRLARHVRRQALVCRREISLRRCLGMRDFARSSLTLLECESRLPQATRDSLRAAYDQRAAEAQRRLKAACKAAEDAVRASFDTQVAPQLQQGAASAASEALSTAGAWGISVTQGGLHWATYKATTRRHGVFRLNMNEALTAPILKAVSVQWERAFLSGLQTTLDSLRDEVRAALDAFHASFTAALADASVPSAGLGAAPCDSLVSALAGVLSEVREAAQKQQRELSRGIEPIVQGRMLPGYDTATAEAGTGSHRRRVAILEQHVRAEAPKMFRAAADGIISKLEEMRDGLGKTLEREVLQRTLSGLRSAYAPAWDEVGESTLQARRKLAPPCREVLIAANDAVRRLEAAPGRSAGAGTNGGGGGGGNGGDADGGKGSDDDEEVTDVTDAAHAAKRARQAADTIDLDDLPADDCSAMPDTEQPQGAAPVGGMPVRVKSEGAVA</sequence>
<evidence type="ECO:0000256" key="1">
    <source>
        <dbReference type="SAM" id="MobiDB-lite"/>
    </source>
</evidence>
<dbReference type="PANTHER" id="PTHR36681:SF3">
    <property type="entry name" value="NUCLEAR GTPASE, GERMINAL CENTER-ASSOCIATED, TANDEM DUPLICATE 3"/>
    <property type="match status" value="1"/>
</dbReference>
<proteinExistence type="predicted"/>
<dbReference type="InterPro" id="IPR056024">
    <property type="entry name" value="DUF7605"/>
</dbReference>
<evidence type="ECO:0000259" key="2">
    <source>
        <dbReference type="Pfam" id="PF24564"/>
    </source>
</evidence>